<dbReference type="InterPro" id="IPR011989">
    <property type="entry name" value="ARM-like"/>
</dbReference>
<dbReference type="Proteomes" id="UP000615446">
    <property type="component" value="Unassembled WGS sequence"/>
</dbReference>
<accession>A0A8H3L1J4</accession>
<protein>
    <recommendedName>
        <fullName evidence="1">ELMO armadillo-like helical domain-containing protein</fullName>
    </recommendedName>
</protein>
<proteinExistence type="predicted"/>
<dbReference type="AlphaFoldDB" id="A0A8H3L1J4"/>
<dbReference type="OrthoDB" id="28413at2759"/>
<comment type="caution">
    <text evidence="2">The sequence shown here is derived from an EMBL/GenBank/DDBJ whole genome shotgun (WGS) entry which is preliminary data.</text>
</comment>
<reference evidence="2" key="1">
    <citation type="submission" date="2019-10" db="EMBL/GenBank/DDBJ databases">
        <title>Conservation and host-specific expression of non-tandemly repeated heterogenous ribosome RNA gene in arbuscular mycorrhizal fungi.</title>
        <authorList>
            <person name="Maeda T."/>
            <person name="Kobayashi Y."/>
            <person name="Nakagawa T."/>
            <person name="Ezawa T."/>
            <person name="Yamaguchi K."/>
            <person name="Bino T."/>
            <person name="Nishimoto Y."/>
            <person name="Shigenobu S."/>
            <person name="Kawaguchi M."/>
        </authorList>
    </citation>
    <scope>NUCLEOTIDE SEQUENCE</scope>
    <source>
        <strain evidence="2">HR1</strain>
    </source>
</reference>
<feature type="domain" description="ELMO armadillo-like helical" evidence="1">
    <location>
        <begin position="14"/>
        <end position="61"/>
    </location>
</feature>
<gene>
    <name evidence="2" type="ORF">RCL2_000572100</name>
</gene>
<evidence type="ECO:0000313" key="2">
    <source>
        <dbReference type="EMBL" id="GES78416.1"/>
    </source>
</evidence>
<dbReference type="InterPro" id="IPR024574">
    <property type="entry name" value="ELMO_ARM"/>
</dbReference>
<evidence type="ECO:0000259" key="1">
    <source>
        <dbReference type="Pfam" id="PF11841"/>
    </source>
</evidence>
<sequence>MKFLILSISDICFVQRLSSADYVLCSNSLCLINALMRYVSDHHWESFIDMMIKLKIRKVFALLMNEVYGDESSKQLLEFQSLFVRQTYRWKRTQVSLHIPSRKESLKELWTNANLSDESRFKIIPGFMKKGIDDYRKNDNVHLQKHQSRLQNYYVIIGII</sequence>
<dbReference type="Pfam" id="PF11841">
    <property type="entry name" value="ELMO_ARM"/>
    <property type="match status" value="1"/>
</dbReference>
<evidence type="ECO:0000313" key="3">
    <source>
        <dbReference type="Proteomes" id="UP000615446"/>
    </source>
</evidence>
<dbReference type="EMBL" id="BLAL01000037">
    <property type="protein sequence ID" value="GES78416.1"/>
    <property type="molecule type" value="Genomic_DNA"/>
</dbReference>
<name>A0A8H3L1J4_9GLOM</name>
<dbReference type="Gene3D" id="1.25.10.10">
    <property type="entry name" value="Leucine-rich Repeat Variant"/>
    <property type="match status" value="1"/>
</dbReference>
<organism evidence="2 3">
    <name type="scientific">Rhizophagus clarus</name>
    <dbReference type="NCBI Taxonomy" id="94130"/>
    <lineage>
        <taxon>Eukaryota</taxon>
        <taxon>Fungi</taxon>
        <taxon>Fungi incertae sedis</taxon>
        <taxon>Mucoromycota</taxon>
        <taxon>Glomeromycotina</taxon>
        <taxon>Glomeromycetes</taxon>
        <taxon>Glomerales</taxon>
        <taxon>Glomeraceae</taxon>
        <taxon>Rhizophagus</taxon>
    </lineage>
</organism>